<sequence>MAPRQLRALLAMPPALRPLLLTSPNATALWPTNRGFEIIWRSYASRRPLAVGAFVIPPTPNLPLTEVPVEQLLESPTPDKTLHNDLNALFTKNPATFYHGTSNFYSLKKNTQVPEICILGRSNVGKSTFVNALANRRGNELAHTSAKAGKTRAMNAYGFGPPPPQTQLLAADTDVKRTEDMPKHSLFIVDMPGYGHKSLKEWGRNITLYLNKRQSIRGAIVLIDGEVGPKQGDLMALEMLSEAGLKTMIVLTKADKAKNGEVLMNTCKNLWTFLRDTAATDPDSDWKWDRDFFVTAVGATKKEVGVASVDIARLAVARLAGLVEEKARAEPEYPKSWSGKVVSFDELEIRPAAATTGSPPSLGVTEAKPAPKSDLDDSSTWTDLERAAREKYLSQVAQSPPPTPLEPEPNNDSGWAALEQEAQTQKDARNTLHAHPPTDSRPSRRVTSSMFRPPRRAATSSMSRLPRRIAPTSSRRLQSRGMHTSACLNRPPREPQHINKARRLAAETGTKEPPVQDEESIALHNLAQEYILELRARSLPNTTSPLKSSKHQPGQQNLSSQSAKAGSSKSKIFNPLVSRHKFTPEQRKQQRQKKREMQKRAFDIAQERVEKEEVRKLYQAEKERLKAEEEAMRLARPSHGRDRAGYGEEGQGEDDGGPDSEDRLDSDAFAESFDQIQYAQRQLKGKKAKAEAKKQKKAERMMKDRPKEEEDPFLAKFADIK</sequence>
<name>A0ABR1RZ66_9PEZI</name>
<dbReference type="PANTHER" id="PTHR46498:SF1">
    <property type="entry name" value="GTP-BINDING PROTEIN 8"/>
    <property type="match status" value="1"/>
</dbReference>
<keyword evidence="8" id="KW-1185">Reference proteome</keyword>
<organism evidence="7 8">
    <name type="scientific">Apiospora marii</name>
    <dbReference type="NCBI Taxonomy" id="335849"/>
    <lineage>
        <taxon>Eukaryota</taxon>
        <taxon>Fungi</taxon>
        <taxon>Dikarya</taxon>
        <taxon>Ascomycota</taxon>
        <taxon>Pezizomycotina</taxon>
        <taxon>Sordariomycetes</taxon>
        <taxon>Xylariomycetidae</taxon>
        <taxon>Amphisphaeriales</taxon>
        <taxon>Apiosporaceae</taxon>
        <taxon>Apiospora</taxon>
    </lineage>
</organism>
<feature type="compositionally biased region" description="Acidic residues" evidence="5">
    <location>
        <begin position="650"/>
        <end position="659"/>
    </location>
</feature>
<evidence type="ECO:0000313" key="8">
    <source>
        <dbReference type="Proteomes" id="UP001396898"/>
    </source>
</evidence>
<evidence type="ECO:0000256" key="5">
    <source>
        <dbReference type="SAM" id="MobiDB-lite"/>
    </source>
</evidence>
<evidence type="ECO:0000256" key="3">
    <source>
        <dbReference type="ARBA" id="ARBA00022842"/>
    </source>
</evidence>
<dbReference type="EMBL" id="JAQQWI010000009">
    <property type="protein sequence ID" value="KAK8023178.1"/>
    <property type="molecule type" value="Genomic_DNA"/>
</dbReference>
<feature type="compositionally biased region" description="Low complexity" evidence="5">
    <location>
        <begin position="559"/>
        <end position="571"/>
    </location>
</feature>
<dbReference type="PROSITE" id="PS51706">
    <property type="entry name" value="G_ENGB"/>
    <property type="match status" value="1"/>
</dbReference>
<evidence type="ECO:0000256" key="4">
    <source>
        <dbReference type="ARBA" id="ARBA00023134"/>
    </source>
</evidence>
<proteinExistence type="predicted"/>
<evidence type="ECO:0000256" key="2">
    <source>
        <dbReference type="ARBA" id="ARBA00022741"/>
    </source>
</evidence>
<evidence type="ECO:0000256" key="1">
    <source>
        <dbReference type="ARBA" id="ARBA00022723"/>
    </source>
</evidence>
<dbReference type="InterPro" id="IPR052279">
    <property type="entry name" value="EngB_GTPase"/>
</dbReference>
<keyword evidence="2" id="KW-0547">Nucleotide-binding</keyword>
<evidence type="ECO:0000313" key="7">
    <source>
        <dbReference type="EMBL" id="KAK8023178.1"/>
    </source>
</evidence>
<keyword evidence="1" id="KW-0479">Metal-binding</keyword>
<feature type="region of interest" description="Disordered" evidence="5">
    <location>
        <begin position="680"/>
        <end position="721"/>
    </location>
</feature>
<dbReference type="Gene3D" id="3.40.50.300">
    <property type="entry name" value="P-loop containing nucleotide triphosphate hydrolases"/>
    <property type="match status" value="1"/>
</dbReference>
<gene>
    <name evidence="7" type="ORF">PG991_007059</name>
</gene>
<evidence type="ECO:0000259" key="6">
    <source>
        <dbReference type="PROSITE" id="PS51706"/>
    </source>
</evidence>
<feature type="domain" description="EngB-type G" evidence="6">
    <location>
        <begin position="112"/>
        <end position="317"/>
    </location>
</feature>
<keyword evidence="3" id="KW-0460">Magnesium</keyword>
<dbReference type="InterPro" id="IPR006073">
    <property type="entry name" value="GTP-bd"/>
</dbReference>
<dbReference type="InterPro" id="IPR027417">
    <property type="entry name" value="P-loop_NTPase"/>
</dbReference>
<dbReference type="SUPFAM" id="SSF52540">
    <property type="entry name" value="P-loop containing nucleoside triphosphate hydrolases"/>
    <property type="match status" value="1"/>
</dbReference>
<dbReference type="CDD" id="cd01876">
    <property type="entry name" value="YihA_EngB"/>
    <property type="match status" value="1"/>
</dbReference>
<dbReference type="InterPro" id="IPR030393">
    <property type="entry name" value="G_ENGB_dom"/>
</dbReference>
<feature type="compositionally biased region" description="Basic and acidic residues" evidence="5">
    <location>
        <begin position="424"/>
        <end position="442"/>
    </location>
</feature>
<keyword evidence="4" id="KW-0342">GTP-binding</keyword>
<feature type="compositionally biased region" description="Basic and acidic residues" evidence="5">
    <location>
        <begin position="598"/>
        <end position="646"/>
    </location>
</feature>
<feature type="compositionally biased region" description="Polar residues" evidence="5">
    <location>
        <begin position="541"/>
        <end position="558"/>
    </location>
</feature>
<dbReference type="PANTHER" id="PTHR46498">
    <property type="entry name" value="GTP-BINDING PROTEIN 8"/>
    <property type="match status" value="1"/>
</dbReference>
<comment type="caution">
    <text evidence="7">The sequence shown here is derived from an EMBL/GenBank/DDBJ whole genome shotgun (WGS) entry which is preliminary data.</text>
</comment>
<feature type="region of interest" description="Disordered" evidence="5">
    <location>
        <begin position="541"/>
        <end position="667"/>
    </location>
</feature>
<protein>
    <recommendedName>
        <fullName evidence="6">EngB-type G domain-containing protein</fullName>
    </recommendedName>
</protein>
<dbReference type="Pfam" id="PF01926">
    <property type="entry name" value="MMR_HSR1"/>
    <property type="match status" value="1"/>
</dbReference>
<dbReference type="Proteomes" id="UP001396898">
    <property type="component" value="Unassembled WGS sequence"/>
</dbReference>
<feature type="region of interest" description="Disordered" evidence="5">
    <location>
        <begin position="352"/>
        <end position="379"/>
    </location>
</feature>
<reference evidence="7 8" key="1">
    <citation type="submission" date="2023-01" db="EMBL/GenBank/DDBJ databases">
        <title>Analysis of 21 Apiospora genomes using comparative genomics revels a genus with tremendous synthesis potential of carbohydrate active enzymes and secondary metabolites.</title>
        <authorList>
            <person name="Sorensen T."/>
        </authorList>
    </citation>
    <scope>NUCLEOTIDE SEQUENCE [LARGE SCALE GENOMIC DNA]</scope>
    <source>
        <strain evidence="7 8">CBS 20057</strain>
    </source>
</reference>
<feature type="compositionally biased region" description="Basic and acidic residues" evidence="5">
    <location>
        <begin position="688"/>
        <end position="708"/>
    </location>
</feature>
<feature type="region of interest" description="Disordered" evidence="5">
    <location>
        <begin position="393"/>
        <end position="518"/>
    </location>
</feature>
<accession>A0ABR1RZ66</accession>